<dbReference type="InterPro" id="IPR001650">
    <property type="entry name" value="Helicase_C-like"/>
</dbReference>
<evidence type="ECO:0000256" key="4">
    <source>
        <dbReference type="ARBA" id="ARBA00034617"/>
    </source>
</evidence>
<protein>
    <recommendedName>
        <fullName evidence="5">DNA 3'-5' helicase</fullName>
        <ecNumber evidence="5">5.6.2.4</ecNumber>
    </recommendedName>
</protein>
<keyword evidence="10" id="KW-1185">Reference proteome</keyword>
<evidence type="ECO:0000259" key="7">
    <source>
        <dbReference type="PROSITE" id="PS51192"/>
    </source>
</evidence>
<comment type="catalytic activity">
    <reaction evidence="4">
        <text>Couples ATP hydrolysis with the unwinding of duplex DNA by translocating in the 3'-5' direction.</text>
        <dbReference type="EC" id="5.6.2.4"/>
    </reaction>
</comment>
<dbReference type="Pfam" id="PF00271">
    <property type="entry name" value="Helicase_C"/>
    <property type="match status" value="1"/>
</dbReference>
<feature type="compositionally biased region" description="Polar residues" evidence="6">
    <location>
        <begin position="662"/>
        <end position="680"/>
    </location>
</feature>
<dbReference type="PANTHER" id="PTHR13710:SF120">
    <property type="entry name" value="BIFUNCTIONAL 3'-5' EXONUCLEASE_ATP-DEPENDENT HELICASE WRN"/>
    <property type="match status" value="1"/>
</dbReference>
<dbReference type="InterPro" id="IPR011545">
    <property type="entry name" value="DEAD/DEAH_box_helicase_dom"/>
</dbReference>
<feature type="domain" description="Helicase ATP-binding" evidence="7">
    <location>
        <begin position="61"/>
        <end position="247"/>
    </location>
</feature>
<dbReference type="EMBL" id="JAYKXP010000115">
    <property type="protein sequence ID" value="KAK7025402.1"/>
    <property type="molecule type" value="Genomic_DNA"/>
</dbReference>
<dbReference type="PROSITE" id="PS51194">
    <property type="entry name" value="HELICASE_CTER"/>
    <property type="match status" value="1"/>
</dbReference>
<dbReference type="Gene3D" id="3.40.50.300">
    <property type="entry name" value="P-loop containing nucleotide triphosphate hydrolases"/>
    <property type="match status" value="2"/>
</dbReference>
<dbReference type="Pfam" id="PF00270">
    <property type="entry name" value="DEAD"/>
    <property type="match status" value="1"/>
</dbReference>
<dbReference type="SMART" id="SM00487">
    <property type="entry name" value="DEXDc"/>
    <property type="match status" value="1"/>
</dbReference>
<dbReference type="PROSITE" id="PS51192">
    <property type="entry name" value="HELICASE_ATP_BIND_1"/>
    <property type="match status" value="1"/>
</dbReference>
<dbReference type="GO" id="GO:0005524">
    <property type="term" value="F:ATP binding"/>
    <property type="evidence" value="ECO:0007669"/>
    <property type="project" value="UniProtKB-KW"/>
</dbReference>
<evidence type="ECO:0000313" key="10">
    <source>
        <dbReference type="Proteomes" id="UP001383192"/>
    </source>
</evidence>
<evidence type="ECO:0000256" key="3">
    <source>
        <dbReference type="ARBA" id="ARBA00022840"/>
    </source>
</evidence>
<dbReference type="GO" id="GO:0005737">
    <property type="term" value="C:cytoplasm"/>
    <property type="evidence" value="ECO:0007669"/>
    <property type="project" value="TreeGrafter"/>
</dbReference>
<keyword evidence="2" id="KW-0547">Nucleotide-binding</keyword>
<dbReference type="AlphaFoldDB" id="A0AAW0BIM4"/>
<sequence>MTTLSLSNPTSNSHVTPSIPLISTTYSDTARARIGSTPWLQELLCKEAGISSLRPFQLKHAKDLIDGRDLLLVIATGQGKTLVLMSPLIAAKARKEKAVGILVVPTKQLVKQQTASARKYGIRALALTEDTVRNAALESPRRDLFVELATGEDVRLAVMTPQMLFGTRMKKLLDEPKFKTLIRWMLIDEADLAEEKEGPFGGPYRALSAMRHTLPSRTVWAAVTGSATPSQSESLAKVYGFCGDYVNARYNLDRPNIKYVPRFFQHAYSGNTFLDLSFLIPFTVNSPHDIKQTIIYAPTIKVGYAVMIFLDRLLPATFPNRLKVNKLYNSLMPDDYRTEFEADFLDGRHLRIGIVTDTLTYGFDARVHRILILDLPPLASPQKEKQRVGRAGRDDLPSVAYTYAPPWVKIPDAPVTSTSAAQAKEDARRREHLPSATLQWYNPTAEMCTRAADMSFFSPGLPYTCDFEHPNCSYHAREIDHHEDLDMVNTWAGHFKDLDQSRTPRVQSDRMFKPLDTKLKASLTALLKLWSFRTWAQIRGSRIGLSCTYFLPPYILEQVVERAHVCSTLERLREVMRDWEFWDECGEKLFGYLNQVMKEYMADFYEEKDKSDSGSNVRQSGSVPVKTETHAPRVKLTIPSSSSASDPPSQPPSSRKLRDSTIKANTQPTAEPSQRVSEPHSSSTNDSLRRSSRKRPATSLRADDVAHGSPPKKRRTRVNKVKENYL</sequence>
<name>A0AAW0BIM4_9AGAR</name>
<dbReference type="SUPFAM" id="SSF52540">
    <property type="entry name" value="P-loop containing nucleoside triphosphate hydrolases"/>
    <property type="match status" value="1"/>
</dbReference>
<feature type="domain" description="Helicase C-terminal" evidence="8">
    <location>
        <begin position="275"/>
        <end position="455"/>
    </location>
</feature>
<dbReference type="GO" id="GO:0000724">
    <property type="term" value="P:double-strand break repair via homologous recombination"/>
    <property type="evidence" value="ECO:0007669"/>
    <property type="project" value="TreeGrafter"/>
</dbReference>
<organism evidence="9 10">
    <name type="scientific">Paramarasmius palmivorus</name>
    <dbReference type="NCBI Taxonomy" id="297713"/>
    <lineage>
        <taxon>Eukaryota</taxon>
        <taxon>Fungi</taxon>
        <taxon>Dikarya</taxon>
        <taxon>Basidiomycota</taxon>
        <taxon>Agaricomycotina</taxon>
        <taxon>Agaricomycetes</taxon>
        <taxon>Agaricomycetidae</taxon>
        <taxon>Agaricales</taxon>
        <taxon>Marasmiineae</taxon>
        <taxon>Marasmiaceae</taxon>
        <taxon>Paramarasmius</taxon>
    </lineage>
</organism>
<evidence type="ECO:0000256" key="2">
    <source>
        <dbReference type="ARBA" id="ARBA00022741"/>
    </source>
</evidence>
<comment type="caution">
    <text evidence="9">The sequence shown here is derived from an EMBL/GenBank/DDBJ whole genome shotgun (WGS) entry which is preliminary data.</text>
</comment>
<feature type="compositionally biased region" description="Polar residues" evidence="6">
    <location>
        <begin position="613"/>
        <end position="622"/>
    </location>
</feature>
<evidence type="ECO:0000313" key="9">
    <source>
        <dbReference type="EMBL" id="KAK7025402.1"/>
    </source>
</evidence>
<keyword evidence="3" id="KW-0067">ATP-binding</keyword>
<dbReference type="GO" id="GO:0009378">
    <property type="term" value="F:four-way junction helicase activity"/>
    <property type="evidence" value="ECO:0007669"/>
    <property type="project" value="TreeGrafter"/>
</dbReference>
<feature type="region of interest" description="Disordered" evidence="6">
    <location>
        <begin position="608"/>
        <end position="726"/>
    </location>
</feature>
<gene>
    <name evidence="9" type="ORF">VNI00_016039</name>
</gene>
<dbReference type="GO" id="GO:0005634">
    <property type="term" value="C:nucleus"/>
    <property type="evidence" value="ECO:0007669"/>
    <property type="project" value="TreeGrafter"/>
</dbReference>
<dbReference type="Proteomes" id="UP001383192">
    <property type="component" value="Unassembled WGS sequence"/>
</dbReference>
<evidence type="ECO:0000259" key="8">
    <source>
        <dbReference type="PROSITE" id="PS51194"/>
    </source>
</evidence>
<evidence type="ECO:0000256" key="1">
    <source>
        <dbReference type="ARBA" id="ARBA00005446"/>
    </source>
</evidence>
<dbReference type="InterPro" id="IPR014001">
    <property type="entry name" value="Helicase_ATP-bd"/>
</dbReference>
<comment type="similarity">
    <text evidence="1">Belongs to the helicase family. RecQ subfamily.</text>
</comment>
<evidence type="ECO:0000256" key="5">
    <source>
        <dbReference type="ARBA" id="ARBA00034808"/>
    </source>
</evidence>
<dbReference type="PANTHER" id="PTHR13710">
    <property type="entry name" value="DNA HELICASE RECQ FAMILY MEMBER"/>
    <property type="match status" value="1"/>
</dbReference>
<evidence type="ECO:0000256" key="6">
    <source>
        <dbReference type="SAM" id="MobiDB-lite"/>
    </source>
</evidence>
<feature type="compositionally biased region" description="Basic residues" evidence="6">
    <location>
        <begin position="710"/>
        <end position="719"/>
    </location>
</feature>
<dbReference type="GO" id="GO:0043138">
    <property type="term" value="F:3'-5' DNA helicase activity"/>
    <property type="evidence" value="ECO:0007669"/>
    <property type="project" value="UniProtKB-EC"/>
</dbReference>
<reference evidence="9 10" key="1">
    <citation type="submission" date="2024-01" db="EMBL/GenBank/DDBJ databases">
        <title>A draft genome for a cacao thread blight-causing isolate of Paramarasmius palmivorus.</title>
        <authorList>
            <person name="Baruah I.K."/>
            <person name="Bukari Y."/>
            <person name="Amoako-Attah I."/>
            <person name="Meinhardt L.W."/>
            <person name="Bailey B.A."/>
            <person name="Cohen S.P."/>
        </authorList>
    </citation>
    <scope>NUCLEOTIDE SEQUENCE [LARGE SCALE GENOMIC DNA]</scope>
    <source>
        <strain evidence="9 10">GH-12</strain>
    </source>
</reference>
<accession>A0AAW0BIM4</accession>
<dbReference type="GO" id="GO:0005694">
    <property type="term" value="C:chromosome"/>
    <property type="evidence" value="ECO:0007669"/>
    <property type="project" value="TreeGrafter"/>
</dbReference>
<proteinExistence type="inferred from homology"/>
<dbReference type="GO" id="GO:0003676">
    <property type="term" value="F:nucleic acid binding"/>
    <property type="evidence" value="ECO:0007669"/>
    <property type="project" value="InterPro"/>
</dbReference>
<dbReference type="EC" id="5.6.2.4" evidence="5"/>
<dbReference type="InterPro" id="IPR027417">
    <property type="entry name" value="P-loop_NTPase"/>
</dbReference>